<proteinExistence type="predicted"/>
<reference evidence="1 2" key="1">
    <citation type="submission" date="2023-06" db="EMBL/GenBank/DDBJ databases">
        <authorList>
            <person name="Ye Y.-Q."/>
            <person name="Du Z.-J."/>
        </authorList>
    </citation>
    <scope>NUCLEOTIDE SEQUENCE [LARGE SCALE GENOMIC DNA]</scope>
    <source>
        <strain evidence="1 2">SDUM287046</strain>
    </source>
</reference>
<accession>A0ABT8DND8</accession>
<evidence type="ECO:0000313" key="1">
    <source>
        <dbReference type="EMBL" id="MDN3725395.1"/>
    </source>
</evidence>
<name>A0ABT8DND8_9FLAO</name>
<organism evidence="1 2">
    <name type="scientific">Aequorivita aurantiaca</name>
    <dbReference type="NCBI Taxonomy" id="3053356"/>
    <lineage>
        <taxon>Bacteria</taxon>
        <taxon>Pseudomonadati</taxon>
        <taxon>Bacteroidota</taxon>
        <taxon>Flavobacteriia</taxon>
        <taxon>Flavobacteriales</taxon>
        <taxon>Flavobacteriaceae</taxon>
        <taxon>Aequorivita</taxon>
    </lineage>
</organism>
<dbReference type="RefSeq" id="WP_290255486.1">
    <property type="nucleotide sequence ID" value="NZ_JAUGQQ010000015.1"/>
</dbReference>
<sequence>MKYSKQIIASLERNIQNLPCNPENPFEKIELGISYCQKSLKKLRHRILAHGFPSPEVECQFFKHIKPKALGYLIYFLYLSDFEMSKPKTTSKKLKSFTQQYITDYQNYFLEHKEFYLYLMRNRIDRDCEYFLRSQGVVKFHSDALPYCMDNEFSTSHDFIAAKIFAHNLLIEHLNKELILSHNSLSTENRTPYNIPWTGTKTDLIELMYALHETGAINNGNTEIKELADFFQLVFKIDLGEYYRTYIEIRTRKINPTKFLDRMKNNLLTRITEADN</sequence>
<dbReference type="EMBL" id="JAUGQQ010000015">
    <property type="protein sequence ID" value="MDN3725395.1"/>
    <property type="molecule type" value="Genomic_DNA"/>
</dbReference>
<evidence type="ECO:0000313" key="2">
    <source>
        <dbReference type="Proteomes" id="UP001244787"/>
    </source>
</evidence>
<dbReference type="Proteomes" id="UP001244787">
    <property type="component" value="Unassembled WGS sequence"/>
</dbReference>
<comment type="caution">
    <text evidence="1">The sequence shown here is derived from an EMBL/GenBank/DDBJ whole genome shotgun (WGS) entry which is preliminary data.</text>
</comment>
<keyword evidence="2" id="KW-1185">Reference proteome</keyword>
<dbReference type="InterPro" id="IPR018534">
    <property type="entry name" value="Tet_reg_excision_RteC"/>
</dbReference>
<dbReference type="Pfam" id="PF09357">
    <property type="entry name" value="RteC"/>
    <property type="match status" value="1"/>
</dbReference>
<protein>
    <submittedName>
        <fullName evidence="1">RteC domain-containing protein</fullName>
    </submittedName>
</protein>
<gene>
    <name evidence="1" type="ORF">QRD02_13485</name>
</gene>